<feature type="domain" description="Thioredoxin" evidence="1">
    <location>
        <begin position="33"/>
        <end position="176"/>
    </location>
</feature>
<dbReference type="EMBL" id="SNRY01000840">
    <property type="protein sequence ID" value="KAA6335978.1"/>
    <property type="molecule type" value="Genomic_DNA"/>
</dbReference>
<name>A0A5J4RQL3_9ZZZZ</name>
<accession>A0A5J4RQL3</accession>
<gene>
    <name evidence="2" type="ORF">EZS27_015831</name>
    <name evidence="3" type="ORF">EZS27_015840</name>
</gene>
<comment type="caution">
    <text evidence="2">The sequence shown here is derived from an EMBL/GenBank/DDBJ whole genome shotgun (WGS) entry which is preliminary data.</text>
</comment>
<dbReference type="InterPro" id="IPR000866">
    <property type="entry name" value="AhpC/TSA"/>
</dbReference>
<reference evidence="2" key="1">
    <citation type="submission" date="2019-03" db="EMBL/GenBank/DDBJ databases">
        <title>Single cell metagenomics reveals metabolic interactions within the superorganism composed of flagellate Streblomastix strix and complex community of Bacteroidetes bacteria on its surface.</title>
        <authorList>
            <person name="Treitli S.C."/>
            <person name="Kolisko M."/>
            <person name="Husnik F."/>
            <person name="Keeling P."/>
            <person name="Hampl V."/>
        </authorList>
    </citation>
    <scope>NUCLEOTIDE SEQUENCE</scope>
    <source>
        <strain evidence="2">STM</strain>
    </source>
</reference>
<protein>
    <submittedName>
        <fullName evidence="2">Thiol-disulfide oxidoreductase ResA</fullName>
    </submittedName>
</protein>
<evidence type="ECO:0000313" key="3">
    <source>
        <dbReference type="EMBL" id="KAA6335978.1"/>
    </source>
</evidence>
<dbReference type="InterPro" id="IPR013766">
    <property type="entry name" value="Thioredoxin_domain"/>
</dbReference>
<dbReference type="CDD" id="cd02966">
    <property type="entry name" value="TlpA_like_family"/>
    <property type="match status" value="1"/>
</dbReference>
<dbReference type="Pfam" id="PF00578">
    <property type="entry name" value="AhpC-TSA"/>
    <property type="match status" value="1"/>
</dbReference>
<proteinExistence type="predicted"/>
<dbReference type="SUPFAM" id="SSF52833">
    <property type="entry name" value="Thioredoxin-like"/>
    <property type="match status" value="1"/>
</dbReference>
<dbReference type="AlphaFoldDB" id="A0A5J4RQL3"/>
<evidence type="ECO:0000259" key="1">
    <source>
        <dbReference type="PROSITE" id="PS51352"/>
    </source>
</evidence>
<dbReference type="EMBL" id="SNRY01000840">
    <property type="protein sequence ID" value="KAA6335969.1"/>
    <property type="molecule type" value="Genomic_DNA"/>
</dbReference>
<dbReference type="PROSITE" id="PS51352">
    <property type="entry name" value="THIOREDOXIN_2"/>
    <property type="match status" value="1"/>
</dbReference>
<evidence type="ECO:0000313" key="2">
    <source>
        <dbReference type="EMBL" id="KAA6335969.1"/>
    </source>
</evidence>
<dbReference type="Gene3D" id="3.40.30.10">
    <property type="entry name" value="Glutaredoxin"/>
    <property type="match status" value="1"/>
</dbReference>
<sequence>MRNVKRIFVVLILLSSLTFFVSFEKKDKPARGLNVGSAAPDFEIKAADEQSLTLSNFKGRYVLLSFWASYDAQSRIQNICLSNAIQSAFPNVEMVSVSFDEYRSVFTETIRKDQIVAAVCFVETTGMKSGLFEKYRLKQGFISYLLDKDGIILAKDVSIEQLDALLNNELLASSGKKIGS</sequence>
<dbReference type="InterPro" id="IPR036249">
    <property type="entry name" value="Thioredoxin-like_sf"/>
</dbReference>
<organism evidence="2">
    <name type="scientific">termite gut metagenome</name>
    <dbReference type="NCBI Taxonomy" id="433724"/>
    <lineage>
        <taxon>unclassified sequences</taxon>
        <taxon>metagenomes</taxon>
        <taxon>organismal metagenomes</taxon>
    </lineage>
</organism>